<accession>A0A1M5NLF5</accession>
<dbReference type="Proteomes" id="UP000184520">
    <property type="component" value="Unassembled WGS sequence"/>
</dbReference>
<evidence type="ECO:0000313" key="1">
    <source>
        <dbReference type="EMBL" id="SHG90361.1"/>
    </source>
</evidence>
<dbReference type="STRING" id="634436.SAMN05216361_3280"/>
<sequence length="57" mass="6262">MTIEHNLSNFEISEQDCLLVQGGTQAPSSELFLLLELGKENLTNEIEKPTTGISTNI</sequence>
<proteinExistence type="predicted"/>
<dbReference type="EMBL" id="FQWD01000005">
    <property type="protein sequence ID" value="SHG90361.1"/>
    <property type="molecule type" value="Genomic_DNA"/>
</dbReference>
<name>A0A1M5NLF5_9ALTE</name>
<reference evidence="2" key="1">
    <citation type="submission" date="2016-11" db="EMBL/GenBank/DDBJ databases">
        <authorList>
            <person name="Varghese N."/>
            <person name="Submissions S."/>
        </authorList>
    </citation>
    <scope>NUCLEOTIDE SEQUENCE [LARGE SCALE GENOMIC DNA]</scope>
    <source>
        <strain evidence="2">CGMCC 1.8995</strain>
    </source>
</reference>
<keyword evidence="2" id="KW-1185">Reference proteome</keyword>
<protein>
    <submittedName>
        <fullName evidence="1">Uncharacterized protein</fullName>
    </submittedName>
</protein>
<evidence type="ECO:0000313" key="2">
    <source>
        <dbReference type="Proteomes" id="UP000184520"/>
    </source>
</evidence>
<gene>
    <name evidence="1" type="ORF">SAMN05216361_3280</name>
</gene>
<dbReference type="AlphaFoldDB" id="A0A1M5NLF5"/>
<organism evidence="1 2">
    <name type="scientific">Marisediminitalea aggregata</name>
    <dbReference type="NCBI Taxonomy" id="634436"/>
    <lineage>
        <taxon>Bacteria</taxon>
        <taxon>Pseudomonadati</taxon>
        <taxon>Pseudomonadota</taxon>
        <taxon>Gammaproteobacteria</taxon>
        <taxon>Alteromonadales</taxon>
        <taxon>Alteromonadaceae</taxon>
        <taxon>Marisediminitalea</taxon>
    </lineage>
</organism>